<comment type="pathway">
    <text evidence="11">Porphyrin-containing compound metabolism.</text>
</comment>
<feature type="transmembrane region" description="Helical" evidence="12">
    <location>
        <begin position="220"/>
        <end position="240"/>
    </location>
</feature>
<comment type="caution">
    <text evidence="13">The sequence shown here is derived from an EMBL/GenBank/DDBJ whole genome shotgun (WGS) entry which is preliminary data.</text>
</comment>
<keyword evidence="5 12" id="KW-1133">Transmembrane helix</keyword>
<name>A0A7C4KHR8_9CHLR</name>
<dbReference type="InterPro" id="IPR050450">
    <property type="entry name" value="COX15/CtaA_HemeA_synthase"/>
</dbReference>
<feature type="transmembrane region" description="Helical" evidence="12">
    <location>
        <begin position="63"/>
        <end position="84"/>
    </location>
</feature>
<comment type="subcellular location">
    <subcellularLocation>
        <location evidence="1">Membrane</location>
        <topology evidence="1">Multi-pass membrane protein</topology>
    </subcellularLocation>
</comment>
<gene>
    <name evidence="13" type="ORF">ENT37_02880</name>
</gene>
<protein>
    <submittedName>
        <fullName evidence="13">Heme A synthase</fullName>
    </submittedName>
</protein>
<dbReference type="EMBL" id="DSYK01000148">
    <property type="protein sequence ID" value="HGS20797.1"/>
    <property type="molecule type" value="Genomic_DNA"/>
</dbReference>
<evidence type="ECO:0000256" key="2">
    <source>
        <dbReference type="ARBA" id="ARBA00022475"/>
    </source>
</evidence>
<evidence type="ECO:0000256" key="5">
    <source>
        <dbReference type="ARBA" id="ARBA00022989"/>
    </source>
</evidence>
<organism evidence="13">
    <name type="scientific">Anaerolinea thermolimosa</name>
    <dbReference type="NCBI Taxonomy" id="229919"/>
    <lineage>
        <taxon>Bacteria</taxon>
        <taxon>Bacillati</taxon>
        <taxon>Chloroflexota</taxon>
        <taxon>Anaerolineae</taxon>
        <taxon>Anaerolineales</taxon>
        <taxon>Anaerolineaceae</taxon>
        <taxon>Anaerolinea</taxon>
    </lineage>
</organism>
<keyword evidence="6" id="KW-0560">Oxidoreductase</keyword>
<dbReference type="GO" id="GO:0046872">
    <property type="term" value="F:metal ion binding"/>
    <property type="evidence" value="ECO:0007669"/>
    <property type="project" value="UniProtKB-KW"/>
</dbReference>
<evidence type="ECO:0000256" key="11">
    <source>
        <dbReference type="ARBA" id="ARBA00023444"/>
    </source>
</evidence>
<evidence type="ECO:0000256" key="4">
    <source>
        <dbReference type="ARBA" id="ARBA00022723"/>
    </source>
</evidence>
<dbReference type="InterPro" id="IPR003780">
    <property type="entry name" value="COX15/CtaA_fam"/>
</dbReference>
<evidence type="ECO:0000256" key="7">
    <source>
        <dbReference type="ARBA" id="ARBA00023004"/>
    </source>
</evidence>
<keyword evidence="9 12" id="KW-0472">Membrane</keyword>
<evidence type="ECO:0000313" key="13">
    <source>
        <dbReference type="EMBL" id="HGS20797.1"/>
    </source>
</evidence>
<dbReference type="AlphaFoldDB" id="A0A7C4KHR8"/>
<dbReference type="Pfam" id="PF02628">
    <property type="entry name" value="COX15-CtaA"/>
    <property type="match status" value="1"/>
</dbReference>
<keyword evidence="7" id="KW-0408">Iron</keyword>
<accession>A0A7C4KHR8</accession>
<dbReference type="GO" id="GO:0016020">
    <property type="term" value="C:membrane"/>
    <property type="evidence" value="ECO:0007669"/>
    <property type="project" value="UniProtKB-SubCell"/>
</dbReference>
<evidence type="ECO:0000256" key="8">
    <source>
        <dbReference type="ARBA" id="ARBA00023133"/>
    </source>
</evidence>
<evidence type="ECO:0000256" key="3">
    <source>
        <dbReference type="ARBA" id="ARBA00022692"/>
    </source>
</evidence>
<keyword evidence="2" id="KW-1003">Cell membrane</keyword>
<evidence type="ECO:0000256" key="6">
    <source>
        <dbReference type="ARBA" id="ARBA00023002"/>
    </source>
</evidence>
<dbReference type="GO" id="GO:0016491">
    <property type="term" value="F:oxidoreductase activity"/>
    <property type="evidence" value="ECO:0007669"/>
    <property type="project" value="UniProtKB-KW"/>
</dbReference>
<proteinExistence type="predicted"/>
<evidence type="ECO:0000256" key="9">
    <source>
        <dbReference type="ARBA" id="ARBA00023136"/>
    </source>
</evidence>
<feature type="transmembrane region" description="Helical" evidence="12">
    <location>
        <begin position="12"/>
        <end position="30"/>
    </location>
</feature>
<dbReference type="GO" id="GO:0006784">
    <property type="term" value="P:heme A biosynthetic process"/>
    <property type="evidence" value="ECO:0007669"/>
    <property type="project" value="InterPro"/>
</dbReference>
<dbReference type="PANTHER" id="PTHR35457:SF1">
    <property type="entry name" value="HEME A SYNTHASE"/>
    <property type="match status" value="1"/>
</dbReference>
<evidence type="ECO:0000256" key="1">
    <source>
        <dbReference type="ARBA" id="ARBA00004141"/>
    </source>
</evidence>
<keyword evidence="3 12" id="KW-0812">Transmembrane</keyword>
<keyword evidence="8" id="KW-0350">Heme biosynthesis</keyword>
<keyword evidence="10" id="KW-1015">Disulfide bond</keyword>
<evidence type="ECO:0000256" key="12">
    <source>
        <dbReference type="SAM" id="Phobius"/>
    </source>
</evidence>
<evidence type="ECO:0000256" key="10">
    <source>
        <dbReference type="ARBA" id="ARBA00023157"/>
    </source>
</evidence>
<reference evidence="13" key="1">
    <citation type="journal article" date="2020" name="mSystems">
        <title>Genome- and Community-Level Interaction Insights into Carbon Utilization and Element Cycling Functions of Hydrothermarchaeota in Hydrothermal Sediment.</title>
        <authorList>
            <person name="Zhou Z."/>
            <person name="Liu Y."/>
            <person name="Xu W."/>
            <person name="Pan J."/>
            <person name="Luo Z.H."/>
            <person name="Li M."/>
        </authorList>
    </citation>
    <scope>NUCLEOTIDE SEQUENCE [LARGE SCALE GENOMIC DNA]</scope>
    <source>
        <strain evidence="13">SpSt-573</strain>
    </source>
</reference>
<feature type="transmembrane region" description="Helical" evidence="12">
    <location>
        <begin position="169"/>
        <end position="190"/>
    </location>
</feature>
<sequence>MQNTNSTSLKRFSWLVLIYNLFVIVFGAYVRATGSGAGCGSHWPLCNGVVIPQNPAIETIVEFTHRITSGFTVLLIAILIIWVWRRSQKGSPVRVSVALAGFFIITESLIGAGLVLFELVAHNDSMARAFSMMAHLVNTFLLIASIGITSFWLSFGVPQTAPKDRQARLLSLLGAGGMLFLGASGAVTALGDTLFPVGSLAEGLQQDFATTAHILLRLRVFHPVIAILVGGFLIGFSIWLRRRYPWNPVKQLGNWLIFLVGLQWGLGMLNLVLLAPVWLQLVHLLVTTLIWLSLVGLCVFAWVPLEFPSGISHNPIHDTINQSSARESSQMEI</sequence>
<feature type="transmembrane region" description="Helical" evidence="12">
    <location>
        <begin position="137"/>
        <end position="157"/>
    </location>
</feature>
<feature type="transmembrane region" description="Helical" evidence="12">
    <location>
        <begin position="96"/>
        <end position="117"/>
    </location>
</feature>
<feature type="transmembrane region" description="Helical" evidence="12">
    <location>
        <begin position="252"/>
        <end position="275"/>
    </location>
</feature>
<dbReference type="PANTHER" id="PTHR35457">
    <property type="entry name" value="HEME A SYNTHASE"/>
    <property type="match status" value="1"/>
</dbReference>
<keyword evidence="4" id="KW-0479">Metal-binding</keyword>
<feature type="transmembrane region" description="Helical" evidence="12">
    <location>
        <begin position="281"/>
        <end position="303"/>
    </location>
</feature>